<evidence type="ECO:0000256" key="9">
    <source>
        <dbReference type="ARBA" id="ARBA00045770"/>
    </source>
</evidence>
<keyword evidence="8" id="KW-0378">Hydrolase</keyword>
<dbReference type="GO" id="GO:0005737">
    <property type="term" value="C:cytoplasm"/>
    <property type="evidence" value="ECO:0007669"/>
    <property type="project" value="UniProtKB-ARBA"/>
</dbReference>
<protein>
    <recommendedName>
        <fullName evidence="3">Endoribonuclease Nob1</fullName>
    </recommendedName>
</protein>
<evidence type="ECO:0000313" key="11">
    <source>
        <dbReference type="EMBL" id="PWR71790.1"/>
    </source>
</evidence>
<dbReference type="SUPFAM" id="SSF88723">
    <property type="entry name" value="PIN domain-like"/>
    <property type="match status" value="1"/>
</dbReference>
<evidence type="ECO:0000256" key="3">
    <source>
        <dbReference type="ARBA" id="ARBA00021078"/>
    </source>
</evidence>
<dbReference type="CDD" id="cd09876">
    <property type="entry name" value="PIN_Nob1-like"/>
    <property type="match status" value="1"/>
</dbReference>
<comment type="similarity">
    <text evidence="2">Belongs to the NOB1 family.</text>
</comment>
<evidence type="ECO:0000313" key="12">
    <source>
        <dbReference type="Proteomes" id="UP000245934"/>
    </source>
</evidence>
<comment type="function">
    <text evidence="9">Toxic component of a type II toxin-antitoxin (TA) system. Processes pre-16S-rRNA at its 3' end (the D-site) to yield the mature 3' end.</text>
</comment>
<sequence length="161" mass="17915">MDSEEKPLVSILDTSAFFLHLSFQDKILTVSKVIDEIKDLRGKARLEVLIEQGLIIRDPHDDSISEVLAAAEKSGDRTVLSPTDIDILALALELKGEVYTDDFALQNTARKLGVNIHPIIQRKSIEKKWKLRCSGCGKYYSSMPDDSVCGICGSPVKRKIK</sequence>
<dbReference type="InterPro" id="IPR029060">
    <property type="entry name" value="PIN-like_dom_sf"/>
</dbReference>
<evidence type="ECO:0000256" key="1">
    <source>
        <dbReference type="ARBA" id="ARBA00001936"/>
    </source>
</evidence>
<dbReference type="FunFam" id="3.40.50.1010:FF:000020">
    <property type="entry name" value="20S-pre-rRNA D-site endonuclease NOB1"/>
    <property type="match status" value="1"/>
</dbReference>
<dbReference type="GO" id="GO:0004521">
    <property type="term" value="F:RNA endonuclease activity"/>
    <property type="evidence" value="ECO:0007669"/>
    <property type="project" value="TreeGrafter"/>
</dbReference>
<dbReference type="OrthoDB" id="27944at2157"/>
<evidence type="ECO:0000256" key="8">
    <source>
        <dbReference type="ARBA" id="ARBA00022801"/>
    </source>
</evidence>
<name>A0A2V2MZN5_9EURY</name>
<evidence type="ECO:0000256" key="5">
    <source>
        <dbReference type="ARBA" id="ARBA00022649"/>
    </source>
</evidence>
<evidence type="ECO:0000256" key="7">
    <source>
        <dbReference type="ARBA" id="ARBA00022723"/>
    </source>
</evidence>
<dbReference type="GO" id="GO:0030490">
    <property type="term" value="P:maturation of SSU-rRNA"/>
    <property type="evidence" value="ECO:0007669"/>
    <property type="project" value="TreeGrafter"/>
</dbReference>
<feature type="domain" description="PIN" evidence="10">
    <location>
        <begin position="8"/>
        <end position="107"/>
    </location>
</feature>
<dbReference type="Gene3D" id="3.40.50.1010">
    <property type="entry name" value="5'-nuclease"/>
    <property type="match status" value="1"/>
</dbReference>
<dbReference type="Proteomes" id="UP000245934">
    <property type="component" value="Unassembled WGS sequence"/>
</dbReference>
<organism evidence="11 12">
    <name type="scientific">Methanospirillum stamsii</name>
    <dbReference type="NCBI Taxonomy" id="1277351"/>
    <lineage>
        <taxon>Archaea</taxon>
        <taxon>Methanobacteriati</taxon>
        <taxon>Methanobacteriota</taxon>
        <taxon>Stenosarchaea group</taxon>
        <taxon>Methanomicrobia</taxon>
        <taxon>Methanomicrobiales</taxon>
        <taxon>Methanospirillaceae</taxon>
        <taxon>Methanospirillum</taxon>
    </lineage>
</organism>
<dbReference type="GeneID" id="97610739"/>
<keyword evidence="5" id="KW-1277">Toxin-antitoxin system</keyword>
<dbReference type="GO" id="GO:0016787">
    <property type="term" value="F:hydrolase activity"/>
    <property type="evidence" value="ECO:0007669"/>
    <property type="project" value="UniProtKB-KW"/>
</dbReference>
<dbReference type="GO" id="GO:0046872">
    <property type="term" value="F:metal ion binding"/>
    <property type="evidence" value="ECO:0007669"/>
    <property type="project" value="UniProtKB-KW"/>
</dbReference>
<accession>A0A2V2MZN5</accession>
<keyword evidence="12" id="KW-1185">Reference proteome</keyword>
<reference evidence="11 12" key="1">
    <citation type="submission" date="2018-05" db="EMBL/GenBank/DDBJ databases">
        <title>Draft genome of Methanospirillum stamsii Pt1.</title>
        <authorList>
            <person name="Dueholm M.S."/>
            <person name="Nielsen P.H."/>
            <person name="Bakmann L.F."/>
            <person name="Otzen D.E."/>
        </authorList>
    </citation>
    <scope>NUCLEOTIDE SEQUENCE [LARGE SCALE GENOMIC DNA]</scope>
    <source>
        <strain evidence="11 12">Pt1</strain>
    </source>
</reference>
<comment type="caution">
    <text evidence="11">The sequence shown here is derived from an EMBL/GenBank/DDBJ whole genome shotgun (WGS) entry which is preliminary data.</text>
</comment>
<comment type="cofactor">
    <cofactor evidence="1">
        <name>Mn(2+)</name>
        <dbReference type="ChEBI" id="CHEBI:29035"/>
    </cofactor>
</comment>
<keyword evidence="6" id="KW-0540">Nuclease</keyword>
<dbReference type="InterPro" id="IPR039907">
    <property type="entry name" value="NOB1"/>
</dbReference>
<dbReference type="EMBL" id="QGMZ01000029">
    <property type="protein sequence ID" value="PWR71790.1"/>
    <property type="molecule type" value="Genomic_DNA"/>
</dbReference>
<evidence type="ECO:0000259" key="10">
    <source>
        <dbReference type="SMART" id="SM00670"/>
    </source>
</evidence>
<dbReference type="PANTHER" id="PTHR12814">
    <property type="entry name" value="RNA-BINDING PROTEIN NOB1"/>
    <property type="match status" value="1"/>
</dbReference>
<keyword evidence="7" id="KW-0479">Metal-binding</keyword>
<dbReference type="InterPro" id="IPR002716">
    <property type="entry name" value="PIN_dom"/>
</dbReference>
<dbReference type="RefSeq" id="WP_109941560.1">
    <property type="nucleotide sequence ID" value="NZ_CP176366.1"/>
</dbReference>
<evidence type="ECO:0000256" key="4">
    <source>
        <dbReference type="ARBA" id="ARBA00022517"/>
    </source>
</evidence>
<dbReference type="GO" id="GO:0030688">
    <property type="term" value="C:preribosome, small subunit precursor"/>
    <property type="evidence" value="ECO:0007669"/>
    <property type="project" value="TreeGrafter"/>
</dbReference>
<proteinExistence type="inferred from homology"/>
<dbReference type="Pfam" id="PF17146">
    <property type="entry name" value="PIN_6"/>
    <property type="match status" value="1"/>
</dbReference>
<evidence type="ECO:0000256" key="2">
    <source>
        <dbReference type="ARBA" id="ARBA00005858"/>
    </source>
</evidence>
<dbReference type="Gene3D" id="2.20.28.10">
    <property type="match status" value="1"/>
</dbReference>
<dbReference type="InterPro" id="IPR033411">
    <property type="entry name" value="Ribonuclease_PIN"/>
</dbReference>
<keyword evidence="4" id="KW-0690">Ribosome biogenesis</keyword>
<dbReference type="PANTHER" id="PTHR12814:SF2">
    <property type="entry name" value="RNA-BINDING PROTEIN NOB1"/>
    <property type="match status" value="1"/>
</dbReference>
<evidence type="ECO:0000256" key="6">
    <source>
        <dbReference type="ARBA" id="ARBA00022722"/>
    </source>
</evidence>
<dbReference type="AlphaFoldDB" id="A0A2V2MZN5"/>
<dbReference type="SMART" id="SM00670">
    <property type="entry name" value="PINc"/>
    <property type="match status" value="1"/>
</dbReference>
<gene>
    <name evidence="11" type="ORF">DLD82_12995</name>
</gene>